<keyword evidence="2" id="KW-0238">DNA-binding</keyword>
<evidence type="ECO:0000256" key="1">
    <source>
        <dbReference type="ARBA" id="ARBA00022908"/>
    </source>
</evidence>
<feature type="domain" description="Recombinase" evidence="8">
    <location>
        <begin position="157"/>
        <end position="269"/>
    </location>
</feature>
<evidence type="ECO:0000259" key="8">
    <source>
        <dbReference type="PROSITE" id="PS51737"/>
    </source>
</evidence>
<reference evidence="10" key="1">
    <citation type="journal article" date="2020" name="Microbiol. Resour. Announc.">
        <title>Complete Genome Sequence of Geobacillus sp. Strain E55-1, Isolated from Mine Geyser in Japan.</title>
        <authorList>
            <person name="Miyazaki K."/>
            <person name="Hase E."/>
            <person name="Tokito N."/>
        </authorList>
    </citation>
    <scope>NUCLEOTIDE SEQUENCE [LARGE SCALE GENOMIC DNA]</scope>
    <source>
        <strain evidence="10">E55-1</strain>
    </source>
</reference>
<dbReference type="Pfam" id="PF07508">
    <property type="entry name" value="Recombinase"/>
    <property type="match status" value="1"/>
</dbReference>
<evidence type="ECO:0000313" key="9">
    <source>
        <dbReference type="EMBL" id="BBW97268.1"/>
    </source>
</evidence>
<evidence type="ECO:0000256" key="2">
    <source>
        <dbReference type="ARBA" id="ARBA00023125"/>
    </source>
</evidence>
<dbReference type="PANTHER" id="PTHR30461:SF23">
    <property type="entry name" value="DNA RECOMBINASE-RELATED"/>
    <property type="match status" value="1"/>
</dbReference>
<keyword evidence="10" id="KW-1185">Reference proteome</keyword>
<evidence type="ECO:0000313" key="10">
    <source>
        <dbReference type="Proteomes" id="UP000501421"/>
    </source>
</evidence>
<dbReference type="InterPro" id="IPR011109">
    <property type="entry name" value="DNA_bind_recombinase_dom"/>
</dbReference>
<dbReference type="InterPro" id="IPR038109">
    <property type="entry name" value="DNA_bind_recomb_sf"/>
</dbReference>
<dbReference type="InterPro" id="IPR006118">
    <property type="entry name" value="Recombinase_CS"/>
</dbReference>
<dbReference type="PANTHER" id="PTHR30461">
    <property type="entry name" value="DNA-INVERTASE FROM LAMBDOID PROPHAGE"/>
    <property type="match status" value="1"/>
</dbReference>
<name>A0A679FLM6_9BACL</name>
<evidence type="ECO:0000259" key="7">
    <source>
        <dbReference type="PROSITE" id="PS51736"/>
    </source>
</evidence>
<dbReference type="AlphaFoldDB" id="A0A679FLM6"/>
<gene>
    <name evidence="9" type="primary">int_1</name>
    <name evidence="9" type="ORF">GsuE55_21010</name>
</gene>
<feature type="active site" description="O-(5'-phospho-DNA)-serine intermediate" evidence="4 5">
    <location>
        <position position="10"/>
    </location>
</feature>
<dbReference type="InterPro" id="IPR025827">
    <property type="entry name" value="Zn_ribbon_recom_dom"/>
</dbReference>
<dbReference type="PROSITE" id="PS00397">
    <property type="entry name" value="RECOMBINASES_1"/>
    <property type="match status" value="1"/>
</dbReference>
<dbReference type="GO" id="GO:0003677">
    <property type="term" value="F:DNA binding"/>
    <property type="evidence" value="ECO:0007669"/>
    <property type="project" value="UniProtKB-KW"/>
</dbReference>
<dbReference type="Gene3D" id="3.40.50.1390">
    <property type="entry name" value="Resolvase, N-terminal catalytic domain"/>
    <property type="match status" value="1"/>
</dbReference>
<organism evidence="9 10">
    <name type="scientific">Geobacillus subterraneus</name>
    <dbReference type="NCBI Taxonomy" id="129338"/>
    <lineage>
        <taxon>Bacteria</taxon>
        <taxon>Bacillati</taxon>
        <taxon>Bacillota</taxon>
        <taxon>Bacilli</taxon>
        <taxon>Bacillales</taxon>
        <taxon>Anoxybacillaceae</taxon>
        <taxon>Geobacillus</taxon>
    </lineage>
</organism>
<dbReference type="GO" id="GO:0015074">
    <property type="term" value="P:DNA integration"/>
    <property type="evidence" value="ECO:0007669"/>
    <property type="project" value="UniProtKB-KW"/>
</dbReference>
<dbReference type="Proteomes" id="UP000501421">
    <property type="component" value="Chromosome"/>
</dbReference>
<feature type="coiled-coil region" evidence="6">
    <location>
        <begin position="351"/>
        <end position="453"/>
    </location>
</feature>
<dbReference type="SUPFAM" id="SSF53041">
    <property type="entry name" value="Resolvase-like"/>
    <property type="match status" value="1"/>
</dbReference>
<dbReference type="Pfam" id="PF13408">
    <property type="entry name" value="Zn_ribbon_recom"/>
    <property type="match status" value="1"/>
</dbReference>
<keyword evidence="1" id="KW-0229">DNA integration</keyword>
<dbReference type="PROSITE" id="PS51737">
    <property type="entry name" value="RECOMBINASE_DNA_BIND"/>
    <property type="match status" value="1"/>
</dbReference>
<accession>A0A679FLM6</accession>
<evidence type="ECO:0000256" key="4">
    <source>
        <dbReference type="PIRSR" id="PIRSR606118-50"/>
    </source>
</evidence>
<dbReference type="SMART" id="SM00857">
    <property type="entry name" value="Resolvase"/>
    <property type="match status" value="1"/>
</dbReference>
<evidence type="ECO:0000256" key="3">
    <source>
        <dbReference type="ARBA" id="ARBA00023172"/>
    </source>
</evidence>
<dbReference type="Gene3D" id="3.90.1750.20">
    <property type="entry name" value="Putative Large Serine Recombinase, Chain B, Domain 2"/>
    <property type="match status" value="1"/>
</dbReference>
<dbReference type="PROSITE" id="PS51736">
    <property type="entry name" value="RECOMBINASES_3"/>
    <property type="match status" value="1"/>
</dbReference>
<protein>
    <submittedName>
        <fullName evidence="9">Integrase</fullName>
    </submittedName>
</protein>
<dbReference type="GO" id="GO:0000150">
    <property type="term" value="F:DNA strand exchange activity"/>
    <property type="evidence" value="ECO:0007669"/>
    <property type="project" value="InterPro"/>
</dbReference>
<dbReference type="EMBL" id="AP022557">
    <property type="protein sequence ID" value="BBW97268.1"/>
    <property type="molecule type" value="Genomic_DNA"/>
</dbReference>
<feature type="domain" description="Resolvase/invertase-type recombinase catalytic" evidence="7">
    <location>
        <begin position="2"/>
        <end position="149"/>
    </location>
</feature>
<dbReference type="RefSeq" id="WP_172418673.1">
    <property type="nucleotide sequence ID" value="NZ_AP022557.1"/>
</dbReference>
<keyword evidence="6" id="KW-0175">Coiled coil</keyword>
<keyword evidence="3" id="KW-0233">DNA recombination</keyword>
<dbReference type="InterPro" id="IPR036162">
    <property type="entry name" value="Resolvase-like_N_sf"/>
</dbReference>
<sequence>MAVGIYIRVSTEEQAKEGYSISAQREKLKAYCEIQDWKDYRFYVDEGISAKNLNRPQLQLMLKHIQEGIIDTVLVYRLDRLTRSVKDLYKLLELFEKHGCKFKSATEVYDTGTAMGRMFITIVAAMAQWERENLGERLRVGFQEKARQGKYAANKRPFGYNLDPKTGKLTINEEEAQVFRTIVDLYLKKGYGANRICKWLNERGIKTRDGNTWNDKPLIQMLKNPLYAGTIRWGLNHDQPTIVENAAPAIIDKKTFDEIQRTIERRRGQHPRNVGNDYIFSALMRCPECGSSMGGHKVYFKSPVKGKVVYKNYRCIWKNTGQCKKGKDISEKKVEKAFLDYIETIDFSSDIEKATADVELLKKKNEAEELKKELDKIEARKKKWQYAWANEMMTDDEFRQRMNEEREREEKIKAQLDEIGESTEEEVTKEELAEALRDIRKNWEQLADEEKKSLVQMVVKRMHIEFEGDDVRIKDIEFY</sequence>
<dbReference type="InterPro" id="IPR006119">
    <property type="entry name" value="Resolv_N"/>
</dbReference>
<dbReference type="InterPro" id="IPR050639">
    <property type="entry name" value="SSR_resolvase"/>
</dbReference>
<dbReference type="CDD" id="cd03768">
    <property type="entry name" value="SR_ResInv"/>
    <property type="match status" value="1"/>
</dbReference>
<dbReference type="Pfam" id="PF00239">
    <property type="entry name" value="Resolvase"/>
    <property type="match status" value="1"/>
</dbReference>
<proteinExistence type="predicted"/>
<evidence type="ECO:0000256" key="5">
    <source>
        <dbReference type="PROSITE-ProRule" id="PRU10137"/>
    </source>
</evidence>
<evidence type="ECO:0000256" key="6">
    <source>
        <dbReference type="SAM" id="Coils"/>
    </source>
</evidence>